<evidence type="ECO:0000313" key="2">
    <source>
        <dbReference type="EMBL" id="CPR16239.1"/>
    </source>
</evidence>
<dbReference type="EMBL" id="LN829119">
    <property type="protein sequence ID" value="CPR16239.1"/>
    <property type="molecule type" value="Genomic_DNA"/>
</dbReference>
<name>A0A0D6JB68_9HYPH</name>
<dbReference type="AlphaFoldDB" id="A0A0D6JB68"/>
<evidence type="ECO:0000256" key="1">
    <source>
        <dbReference type="SAM" id="MobiDB-lite"/>
    </source>
</evidence>
<sequence>MDQTIPTFSANLYPKKRTNRNGKALPNLKGYVAAHDNPDRQFNVAGWSTSFTNAKGVILTAYNGQVEPFARSDSARDKMRAGAEDNIGPAVEVNGMKLESGRFVLFESELPNGELTEEGFRRADIYGWWNDKGVIRDISGWTNQHEGGRLSVVGSVQKHWEREQDSPDAAPENAKVSAKKLKKMQEAAAHAEEPVFGHDAPTEERTF</sequence>
<feature type="compositionally biased region" description="Polar residues" evidence="1">
    <location>
        <begin position="1"/>
        <end position="10"/>
    </location>
</feature>
<feature type="region of interest" description="Disordered" evidence="1">
    <location>
        <begin position="162"/>
        <end position="207"/>
    </location>
</feature>
<gene>
    <name evidence="2" type="ORF">YBN1229_v1_0718</name>
</gene>
<keyword evidence="3" id="KW-1185">Reference proteome</keyword>
<reference evidence="3" key="1">
    <citation type="submission" date="2015-02" db="EMBL/GenBank/DDBJ databases">
        <authorList>
            <person name="Chooi Y.-H."/>
        </authorList>
    </citation>
    <scope>NUCLEOTIDE SEQUENCE [LARGE SCALE GENOMIC DNA]</scope>
    <source>
        <strain evidence="3">strain Y</strain>
    </source>
</reference>
<dbReference type="OrthoDB" id="9816001at2"/>
<dbReference type="KEGG" id="fiy:BN1229_v1_0718"/>
<feature type="compositionally biased region" description="Basic and acidic residues" evidence="1">
    <location>
        <begin position="183"/>
        <end position="207"/>
    </location>
</feature>
<dbReference type="KEGG" id="fil:BN1229_v1_0715"/>
<accession>A0A0D6JB68</accession>
<evidence type="ECO:0000313" key="3">
    <source>
        <dbReference type="Proteomes" id="UP000033187"/>
    </source>
</evidence>
<protein>
    <submittedName>
        <fullName evidence="2">Uncharacterized protein</fullName>
    </submittedName>
</protein>
<feature type="region of interest" description="Disordered" evidence="1">
    <location>
        <begin position="1"/>
        <end position="21"/>
    </location>
</feature>
<organism evidence="2 3">
    <name type="scientific">Candidatus Filomicrobium marinum</name>
    <dbReference type="NCBI Taxonomy" id="1608628"/>
    <lineage>
        <taxon>Bacteria</taxon>
        <taxon>Pseudomonadati</taxon>
        <taxon>Pseudomonadota</taxon>
        <taxon>Alphaproteobacteria</taxon>
        <taxon>Hyphomicrobiales</taxon>
        <taxon>Hyphomicrobiaceae</taxon>
        <taxon>Filomicrobium</taxon>
    </lineage>
</organism>
<proteinExistence type="predicted"/>
<dbReference type="Proteomes" id="UP000033187">
    <property type="component" value="Chromosome 1"/>
</dbReference>
<dbReference type="RefSeq" id="WP_046476640.1">
    <property type="nucleotide sequence ID" value="NZ_LN829118.1"/>
</dbReference>